<dbReference type="Proteomes" id="UP000033618">
    <property type="component" value="Unassembled WGS sequence"/>
</dbReference>
<comment type="caution">
    <text evidence="1">The sequence shown here is derived from an EMBL/GenBank/DDBJ whole genome shotgun (WGS) entry which is preliminary data.</text>
</comment>
<feature type="non-terminal residue" evidence="1">
    <location>
        <position position="1"/>
    </location>
</feature>
<protein>
    <submittedName>
        <fullName evidence="1">Uncharacterized protein</fullName>
    </submittedName>
</protein>
<evidence type="ECO:0000313" key="1">
    <source>
        <dbReference type="EMBL" id="KKB60760.1"/>
    </source>
</evidence>
<reference evidence="1 2" key="1">
    <citation type="submission" date="2015-03" db="EMBL/GenBank/DDBJ databases">
        <title>Draft Genome Sequence of Burkholderia andropogonis type strain ICMP2807, isolated from Sorghum bicolor.</title>
        <authorList>
            <person name="Lopes-Santos L."/>
            <person name="Castro D.B."/>
            <person name="Ottoboni L.M."/>
            <person name="Park D."/>
            <person name="Weirc B.S."/>
            <person name="Destefano S.A."/>
        </authorList>
    </citation>
    <scope>NUCLEOTIDE SEQUENCE [LARGE SCALE GENOMIC DNA]</scope>
    <source>
        <strain evidence="1 2">ICMP2807</strain>
    </source>
</reference>
<feature type="non-terminal residue" evidence="1">
    <location>
        <position position="203"/>
    </location>
</feature>
<keyword evidence="2" id="KW-1185">Reference proteome</keyword>
<evidence type="ECO:0000313" key="2">
    <source>
        <dbReference type="Proteomes" id="UP000033618"/>
    </source>
</evidence>
<dbReference type="AlphaFoldDB" id="A0A0F5JT07"/>
<dbReference type="EMBL" id="LAQU01000237">
    <property type="protein sequence ID" value="KKB60760.1"/>
    <property type="molecule type" value="Genomic_DNA"/>
</dbReference>
<sequence length="203" mass="22819">LAHFAFYRAYLEGPSAIDLPTLADTYLDCGRDPRRVRSLVRWLQDELAAAARRTGDRAAMRLLRLPKSLGQEDHSESGTPSLAEFREQVDPQEVFDEAELLALFREQYPEAQPSRQLRRGRSLHARRLDALRRLELSVAEAPALHHAISGWLEPTTAARLEAVGLTRLQQLIDAINSLGHRWFVKVPGIGAEGAGRVVRWIEA</sequence>
<dbReference type="RefSeq" id="WP_046154692.1">
    <property type="nucleotide sequence ID" value="NZ_LAQU01000237.1"/>
</dbReference>
<organism evidence="1 2">
    <name type="scientific">Robbsia andropogonis</name>
    <dbReference type="NCBI Taxonomy" id="28092"/>
    <lineage>
        <taxon>Bacteria</taxon>
        <taxon>Pseudomonadati</taxon>
        <taxon>Pseudomonadota</taxon>
        <taxon>Betaproteobacteria</taxon>
        <taxon>Burkholderiales</taxon>
        <taxon>Burkholderiaceae</taxon>
        <taxon>Robbsia</taxon>
    </lineage>
</organism>
<name>A0A0F5JT07_9BURK</name>
<dbReference type="InterPro" id="IPR022169">
    <property type="entry name" value="DUF3701"/>
</dbReference>
<gene>
    <name evidence="1" type="ORF">WM40_27330</name>
</gene>
<dbReference type="STRING" id="28092.WM40_27330"/>
<proteinExistence type="predicted"/>
<accession>A0A0F5JT07</accession>
<dbReference type="Pfam" id="PF12482">
    <property type="entry name" value="DUF3701"/>
    <property type="match status" value="1"/>
</dbReference>